<dbReference type="EMBL" id="CAJNOE010000771">
    <property type="protein sequence ID" value="CAF1330015.1"/>
    <property type="molecule type" value="Genomic_DNA"/>
</dbReference>
<keyword evidence="2" id="KW-0812">Transmembrane</keyword>
<evidence type="ECO:0000313" key="4">
    <source>
        <dbReference type="Proteomes" id="UP000663860"/>
    </source>
</evidence>
<evidence type="ECO:0000313" key="3">
    <source>
        <dbReference type="EMBL" id="CAF1330015.1"/>
    </source>
</evidence>
<dbReference type="Proteomes" id="UP000663860">
    <property type="component" value="Unassembled WGS sequence"/>
</dbReference>
<gene>
    <name evidence="3" type="ORF">IZO911_LOCUS35634</name>
</gene>
<dbReference type="InterPro" id="IPR001646">
    <property type="entry name" value="5peptide_repeat"/>
</dbReference>
<evidence type="ECO:0000256" key="1">
    <source>
        <dbReference type="SAM" id="Coils"/>
    </source>
</evidence>
<sequence length="652" mass="74153">MATPPPYFIDPSLVHLTIPHPPPPSVSISNPPSASTLKQSRALDIFKIFVGIFIILILIAILIALIIVARQSNQYDLRDSNEKIAKLQRESNENIARLQRESTENLTKLVQQQRIYTENKRLEHQQNLTTKYRFEDQLIASQKHEQDLKLAMQQLNQQINMEERRLQILLQEQQLTEQHRKDDISNANSNLLYAFIQEIISTKEPLNQTIFQLKIESLVQRLDSHHKSLLIRFLYKMNYLNAQHSDSITLDLHGMNLKELDLDDTDINSGQVGLWLNYTQLYLPSTTLINASFEQIYLNKANFSLSNMMGASFRWSHAMQVDFSHATLSLTNFRYTNVFQSNFANVQMRNAFFQSSNLSQAYLINSDFQSTSFREINAIETSFSHSELSNTDFQYANLYQVQMNHASIRSANFYNAKMIETNFSNGYSPSCLFQWTDLTSSSFKNAFLAGTNFENANVQNVDFTQAILPGAIITSGQLDVALSIANAILPDGSTGKNKNLVNNGDAQCTDMNNTIAYWDNNGDVFIHEVQSNTDCVFQGTIANATLQQKMNVHRYERLIRQGQAKVYIEIQGASASGSSDLSNPPVYMLVQYFDLNNNESGETQSSFDKFRFIPPSIYAASLPCPSNTMELQVTIVFREAYATVDNIYVTME</sequence>
<proteinExistence type="predicted"/>
<evidence type="ECO:0000256" key="2">
    <source>
        <dbReference type="SAM" id="Phobius"/>
    </source>
</evidence>
<dbReference type="PANTHER" id="PTHR14136:SF17">
    <property type="entry name" value="BTB_POZ DOMAIN-CONTAINING PROTEIN KCTD9"/>
    <property type="match status" value="1"/>
</dbReference>
<accession>A0A815FUF1</accession>
<feature type="transmembrane region" description="Helical" evidence="2">
    <location>
        <begin position="48"/>
        <end position="69"/>
    </location>
</feature>
<comment type="caution">
    <text evidence="3">The sequence shown here is derived from an EMBL/GenBank/DDBJ whole genome shotgun (WGS) entry which is preliminary data.</text>
</comment>
<keyword evidence="1" id="KW-0175">Coiled coil</keyword>
<organism evidence="3 4">
    <name type="scientific">Adineta steineri</name>
    <dbReference type="NCBI Taxonomy" id="433720"/>
    <lineage>
        <taxon>Eukaryota</taxon>
        <taxon>Metazoa</taxon>
        <taxon>Spiralia</taxon>
        <taxon>Gnathifera</taxon>
        <taxon>Rotifera</taxon>
        <taxon>Eurotatoria</taxon>
        <taxon>Bdelloidea</taxon>
        <taxon>Adinetida</taxon>
        <taxon>Adinetidae</taxon>
        <taxon>Adineta</taxon>
    </lineage>
</organism>
<dbReference type="PANTHER" id="PTHR14136">
    <property type="entry name" value="BTB_POZ DOMAIN-CONTAINING PROTEIN KCTD9"/>
    <property type="match status" value="1"/>
</dbReference>
<dbReference type="InterPro" id="IPR051082">
    <property type="entry name" value="Pentapeptide-BTB/POZ_domain"/>
</dbReference>
<dbReference type="SUPFAM" id="SSF141571">
    <property type="entry name" value="Pentapeptide repeat-like"/>
    <property type="match status" value="2"/>
</dbReference>
<keyword evidence="2" id="KW-0472">Membrane</keyword>
<evidence type="ECO:0008006" key="5">
    <source>
        <dbReference type="Google" id="ProtNLM"/>
    </source>
</evidence>
<keyword evidence="2" id="KW-1133">Transmembrane helix</keyword>
<dbReference type="Gene3D" id="2.160.20.80">
    <property type="entry name" value="E3 ubiquitin-protein ligase SopA"/>
    <property type="match status" value="2"/>
</dbReference>
<name>A0A815FUF1_9BILA</name>
<dbReference type="Pfam" id="PF00805">
    <property type="entry name" value="Pentapeptide"/>
    <property type="match status" value="4"/>
</dbReference>
<dbReference type="AlphaFoldDB" id="A0A815FUF1"/>
<reference evidence="3" key="1">
    <citation type="submission" date="2021-02" db="EMBL/GenBank/DDBJ databases">
        <authorList>
            <person name="Nowell W R."/>
        </authorList>
    </citation>
    <scope>NUCLEOTIDE SEQUENCE</scope>
</reference>
<protein>
    <recommendedName>
        <fullName evidence="5">Pentapeptide repeat-containing protein</fullName>
    </recommendedName>
</protein>
<feature type="coiled-coil region" evidence="1">
    <location>
        <begin position="145"/>
        <end position="172"/>
    </location>
</feature>